<protein>
    <submittedName>
        <fullName evidence="1">Uncharacterized protein</fullName>
    </submittedName>
</protein>
<name>A0ABV2PI09_9BACI</name>
<proteinExistence type="predicted"/>
<evidence type="ECO:0000313" key="2">
    <source>
        <dbReference type="Proteomes" id="UP001549363"/>
    </source>
</evidence>
<evidence type="ECO:0000313" key="1">
    <source>
        <dbReference type="EMBL" id="MET4560298.1"/>
    </source>
</evidence>
<keyword evidence="2" id="KW-1185">Reference proteome</keyword>
<accession>A0ABV2PI09</accession>
<organism evidence="1 2">
    <name type="scientific">Lysinibacillus parviboronicapiens</name>
    <dbReference type="NCBI Taxonomy" id="436516"/>
    <lineage>
        <taxon>Bacteria</taxon>
        <taxon>Bacillati</taxon>
        <taxon>Bacillota</taxon>
        <taxon>Bacilli</taxon>
        <taxon>Bacillales</taxon>
        <taxon>Bacillaceae</taxon>
        <taxon>Lysinibacillus</taxon>
    </lineage>
</organism>
<dbReference type="EMBL" id="JBEPSB010000004">
    <property type="protein sequence ID" value="MET4560298.1"/>
    <property type="molecule type" value="Genomic_DNA"/>
</dbReference>
<sequence length="59" mass="6386">MKDVTVSKPNYVNGEASTVILEKGPEFKAIVGVVIANNFLKSSGNEVKHYNSTVDVFSL</sequence>
<dbReference type="Proteomes" id="UP001549363">
    <property type="component" value="Unassembled WGS sequence"/>
</dbReference>
<comment type="caution">
    <text evidence="1">The sequence shown here is derived from an EMBL/GenBank/DDBJ whole genome shotgun (WGS) entry which is preliminary data.</text>
</comment>
<dbReference type="RefSeq" id="WP_354471380.1">
    <property type="nucleotide sequence ID" value="NZ_JBEPSB010000004.1"/>
</dbReference>
<reference evidence="1 2" key="1">
    <citation type="submission" date="2024-06" db="EMBL/GenBank/DDBJ databases">
        <title>Sorghum-associated microbial communities from plants grown in Nebraska, USA.</title>
        <authorList>
            <person name="Schachtman D."/>
        </authorList>
    </citation>
    <scope>NUCLEOTIDE SEQUENCE [LARGE SCALE GENOMIC DNA]</scope>
    <source>
        <strain evidence="1 2">736</strain>
    </source>
</reference>
<gene>
    <name evidence="1" type="ORF">ABIA69_001442</name>
</gene>